<reference evidence="4" key="1">
    <citation type="journal article" date="2021" name="New Phytol.">
        <title>Evolutionary innovations through gain and loss of genes in the ectomycorrhizal Boletales.</title>
        <authorList>
            <person name="Wu G."/>
            <person name="Miyauchi S."/>
            <person name="Morin E."/>
            <person name="Kuo A."/>
            <person name="Drula E."/>
            <person name="Varga T."/>
            <person name="Kohler A."/>
            <person name="Feng B."/>
            <person name="Cao Y."/>
            <person name="Lipzen A."/>
            <person name="Daum C."/>
            <person name="Hundley H."/>
            <person name="Pangilinan J."/>
            <person name="Johnson J."/>
            <person name="Barry K."/>
            <person name="LaButti K."/>
            <person name="Ng V."/>
            <person name="Ahrendt S."/>
            <person name="Min B."/>
            <person name="Choi I.G."/>
            <person name="Park H."/>
            <person name="Plett J.M."/>
            <person name="Magnuson J."/>
            <person name="Spatafora J.W."/>
            <person name="Nagy L.G."/>
            <person name="Henrissat B."/>
            <person name="Grigoriev I.V."/>
            <person name="Yang Z.L."/>
            <person name="Xu J."/>
            <person name="Martin F.M."/>
        </authorList>
    </citation>
    <scope>NUCLEOTIDE SEQUENCE</scope>
    <source>
        <strain evidence="4">KKN 215</strain>
    </source>
</reference>
<accession>A0A8K0UFB4</accession>
<keyword evidence="5" id="KW-1185">Reference proteome</keyword>
<organism evidence="4 5">
    <name type="scientific">Cristinia sonorae</name>
    <dbReference type="NCBI Taxonomy" id="1940300"/>
    <lineage>
        <taxon>Eukaryota</taxon>
        <taxon>Fungi</taxon>
        <taxon>Dikarya</taxon>
        <taxon>Basidiomycota</taxon>
        <taxon>Agaricomycotina</taxon>
        <taxon>Agaricomycetes</taxon>
        <taxon>Agaricomycetidae</taxon>
        <taxon>Agaricales</taxon>
        <taxon>Pleurotineae</taxon>
        <taxon>Stephanosporaceae</taxon>
        <taxon>Cristinia</taxon>
    </lineage>
</organism>
<feature type="compositionally biased region" description="Polar residues" evidence="1">
    <location>
        <begin position="182"/>
        <end position="192"/>
    </location>
</feature>
<dbReference type="Pfam" id="PF24535">
    <property type="entry name" value="DUF7598"/>
    <property type="match status" value="1"/>
</dbReference>
<evidence type="ECO:0000256" key="2">
    <source>
        <dbReference type="SAM" id="Phobius"/>
    </source>
</evidence>
<evidence type="ECO:0000313" key="4">
    <source>
        <dbReference type="EMBL" id="KAH8079838.1"/>
    </source>
</evidence>
<keyword evidence="2" id="KW-1133">Transmembrane helix</keyword>
<feature type="transmembrane region" description="Helical" evidence="2">
    <location>
        <begin position="72"/>
        <end position="91"/>
    </location>
</feature>
<evidence type="ECO:0000313" key="5">
    <source>
        <dbReference type="Proteomes" id="UP000813824"/>
    </source>
</evidence>
<evidence type="ECO:0000256" key="1">
    <source>
        <dbReference type="SAM" id="MobiDB-lite"/>
    </source>
</evidence>
<feature type="transmembrane region" description="Helical" evidence="2">
    <location>
        <begin position="136"/>
        <end position="158"/>
    </location>
</feature>
<dbReference type="EMBL" id="JAEVFJ010000055">
    <property type="protein sequence ID" value="KAH8079838.1"/>
    <property type="molecule type" value="Genomic_DNA"/>
</dbReference>
<dbReference type="AlphaFoldDB" id="A0A8K0UFB4"/>
<dbReference type="InterPro" id="IPR056019">
    <property type="entry name" value="DUF7598"/>
</dbReference>
<proteinExistence type="predicted"/>
<keyword evidence="2" id="KW-0472">Membrane</keyword>
<comment type="caution">
    <text evidence="4">The sequence shown here is derived from an EMBL/GenBank/DDBJ whole genome shotgun (WGS) entry which is preliminary data.</text>
</comment>
<dbReference type="Proteomes" id="UP000813824">
    <property type="component" value="Unassembled WGS sequence"/>
</dbReference>
<evidence type="ECO:0000259" key="3">
    <source>
        <dbReference type="Pfam" id="PF24535"/>
    </source>
</evidence>
<dbReference type="OrthoDB" id="5327148at2759"/>
<keyword evidence="2" id="KW-0812">Transmembrane</keyword>
<gene>
    <name evidence="4" type="ORF">BXZ70DRAFT_901599</name>
</gene>
<feature type="transmembrane region" description="Helical" evidence="2">
    <location>
        <begin position="12"/>
        <end position="35"/>
    </location>
</feature>
<name>A0A8K0UFB4_9AGAR</name>
<sequence>MPIDSEWHTGQFIFLNVVRGLSVVGLLLLFVSSIVTMANDIKSVNEFVKTKCTSGDCDYVTNSTVPNQAAGAFWAVLNRLLIIFQVVVLFLSEFGWPETFFTKFFPVLGKDFGLGALGTIQCLLGSTVLSHHVDKFSLAAAFFLFSIGCLNILLGLIFRENAKSIRSIRQHRESKKDVLPTVNANGGKTHTGMSEKEKEAAMSRSDSTSSWRSGMGFGRQGEKAAAAQGFYVREPEESVPPYAPKPREPKHASTPSLDIPMPMPTDHLQ</sequence>
<feature type="domain" description="DUF7598" evidence="3">
    <location>
        <begin position="72"/>
        <end position="157"/>
    </location>
</feature>
<feature type="transmembrane region" description="Helical" evidence="2">
    <location>
        <begin position="112"/>
        <end position="130"/>
    </location>
</feature>
<protein>
    <recommendedName>
        <fullName evidence="3">DUF7598 domain-containing protein</fullName>
    </recommendedName>
</protein>
<feature type="compositionally biased region" description="Low complexity" evidence="1">
    <location>
        <begin position="203"/>
        <end position="213"/>
    </location>
</feature>
<feature type="region of interest" description="Disordered" evidence="1">
    <location>
        <begin position="176"/>
        <end position="269"/>
    </location>
</feature>